<comment type="caution">
    <text evidence="1">The sequence shown here is derived from an EMBL/GenBank/DDBJ whole genome shotgun (WGS) entry which is preliminary data.</text>
</comment>
<keyword evidence="2" id="KW-1185">Reference proteome</keyword>
<protein>
    <submittedName>
        <fullName evidence="1">Uncharacterized protein</fullName>
    </submittedName>
</protein>
<gene>
    <name evidence="1" type="ORF">GCM10010430_78090</name>
</gene>
<sequence>MQDASTDVEYLPVTVALRLPALALQPPVERVIAFGVGHESGRLGGHRRPRRGLLAQVADTHHLSELVRADDAYTGSLIEPCFTAPAMVLAIIKRSDDQTGFVGLPKRWIVARFFGHLMRPRRLVRDFDTPGNTTASDT</sequence>
<proteinExistence type="predicted"/>
<accession>A0ABP5RYM6</accession>
<evidence type="ECO:0000313" key="2">
    <source>
        <dbReference type="Proteomes" id="UP001500305"/>
    </source>
</evidence>
<dbReference type="RefSeq" id="WP_425557877.1">
    <property type="nucleotide sequence ID" value="NZ_BAAATR010000077.1"/>
</dbReference>
<dbReference type="EMBL" id="BAAATR010000077">
    <property type="protein sequence ID" value="GAA2280509.1"/>
    <property type="molecule type" value="Genomic_DNA"/>
</dbReference>
<name>A0ABP5RYM6_9ACTN</name>
<dbReference type="PANTHER" id="PTHR30007:SF0">
    <property type="entry name" value="TRANSPOSASE"/>
    <property type="match status" value="1"/>
</dbReference>
<dbReference type="PANTHER" id="PTHR30007">
    <property type="entry name" value="PHP DOMAIN PROTEIN"/>
    <property type="match status" value="1"/>
</dbReference>
<evidence type="ECO:0000313" key="1">
    <source>
        <dbReference type="EMBL" id="GAA2280509.1"/>
    </source>
</evidence>
<organism evidence="1 2">
    <name type="scientific">Kitasatospora cystarginea</name>
    <dbReference type="NCBI Taxonomy" id="58350"/>
    <lineage>
        <taxon>Bacteria</taxon>
        <taxon>Bacillati</taxon>
        <taxon>Actinomycetota</taxon>
        <taxon>Actinomycetes</taxon>
        <taxon>Kitasatosporales</taxon>
        <taxon>Streptomycetaceae</taxon>
        <taxon>Kitasatospora</taxon>
    </lineage>
</organism>
<dbReference type="Proteomes" id="UP001500305">
    <property type="component" value="Unassembled WGS sequence"/>
</dbReference>
<reference evidence="2" key="1">
    <citation type="journal article" date="2019" name="Int. J. Syst. Evol. Microbiol.">
        <title>The Global Catalogue of Microorganisms (GCM) 10K type strain sequencing project: providing services to taxonomists for standard genome sequencing and annotation.</title>
        <authorList>
            <consortium name="The Broad Institute Genomics Platform"/>
            <consortium name="The Broad Institute Genome Sequencing Center for Infectious Disease"/>
            <person name="Wu L."/>
            <person name="Ma J."/>
        </authorList>
    </citation>
    <scope>NUCLEOTIDE SEQUENCE [LARGE SCALE GENOMIC DNA]</scope>
    <source>
        <strain evidence="2">JCM 7356</strain>
    </source>
</reference>